<dbReference type="OrthoDB" id="4551805at2"/>
<evidence type="ECO:0000313" key="2">
    <source>
        <dbReference type="Proteomes" id="UP000320216"/>
    </source>
</evidence>
<dbReference type="EMBL" id="CP042305">
    <property type="protein sequence ID" value="QDZ15791.1"/>
    <property type="molecule type" value="Genomic_DNA"/>
</dbReference>
<protein>
    <submittedName>
        <fullName evidence="1">Uncharacterized protein</fullName>
    </submittedName>
</protein>
<dbReference type="Proteomes" id="UP000320216">
    <property type="component" value="Chromosome"/>
</dbReference>
<evidence type="ECO:0000313" key="1">
    <source>
        <dbReference type="EMBL" id="QDZ15791.1"/>
    </source>
</evidence>
<proteinExistence type="predicted"/>
<dbReference type="AlphaFoldDB" id="A0A5B8M6H4"/>
<dbReference type="RefSeq" id="WP_146321825.1">
    <property type="nucleotide sequence ID" value="NZ_CP042305.1"/>
</dbReference>
<keyword evidence="2" id="KW-1185">Reference proteome</keyword>
<name>A0A5B8M6H4_9MICO</name>
<dbReference type="KEGG" id="huw:FPZ11_14380"/>
<reference evidence="1 2" key="1">
    <citation type="submission" date="2019-07" db="EMBL/GenBank/DDBJ databases">
        <title>Full genome sequence of Humibacter sp. WJ7-1.</title>
        <authorList>
            <person name="Im W.-T."/>
        </authorList>
    </citation>
    <scope>NUCLEOTIDE SEQUENCE [LARGE SCALE GENOMIC DNA]</scope>
    <source>
        <strain evidence="1 2">WJ7-1</strain>
    </source>
</reference>
<sequence>MAARATLNEKRAQELFDQGLGCNAIARELNVDPATVSRWGKREGHTFDRTQVQRANDAHAFDLAAARTRLARKMTANADKALDALDGPYLVYSFGGKDNTFAEHELAEAPISARREAQTIGAIAFDKLTKALEKDTSTVASAHSLLDSLAAGFAAAAATYEAPDAVE</sequence>
<gene>
    <name evidence="1" type="ORF">FPZ11_14380</name>
</gene>
<organism evidence="1 2">
    <name type="scientific">Humibacter ginsenosidimutans</name>
    <dbReference type="NCBI Taxonomy" id="2599293"/>
    <lineage>
        <taxon>Bacteria</taxon>
        <taxon>Bacillati</taxon>
        <taxon>Actinomycetota</taxon>
        <taxon>Actinomycetes</taxon>
        <taxon>Micrococcales</taxon>
        <taxon>Microbacteriaceae</taxon>
        <taxon>Humibacter</taxon>
    </lineage>
</organism>
<accession>A0A5B8M6H4</accession>